<dbReference type="SUPFAM" id="SSF52172">
    <property type="entry name" value="CheY-like"/>
    <property type="match status" value="1"/>
</dbReference>
<dbReference type="PROSITE" id="PS50930">
    <property type="entry name" value="HTH_LYTTR"/>
    <property type="match status" value="1"/>
</dbReference>
<dbReference type="PANTHER" id="PTHR37299">
    <property type="entry name" value="TRANSCRIPTIONAL REGULATOR-RELATED"/>
    <property type="match status" value="1"/>
</dbReference>
<dbReference type="Pfam" id="PF00072">
    <property type="entry name" value="Response_reg"/>
    <property type="match status" value="1"/>
</dbReference>
<name>K4KX73_SIMAS</name>
<feature type="domain" description="Response regulatory" evidence="3">
    <location>
        <begin position="6"/>
        <end position="118"/>
    </location>
</feature>
<reference evidence="5 6" key="1">
    <citation type="journal article" date="2013" name="Genome Announc.">
        <title>Complete genome sequence of Simiduia agarivorans SA1(T), a marine bacterium able to degrade a variety of polysaccharides.</title>
        <authorList>
            <person name="Lin S.Y."/>
            <person name="Shieh W.Y."/>
            <person name="Chen J.S."/>
            <person name="Tang S.L."/>
        </authorList>
    </citation>
    <scope>NUCLEOTIDE SEQUENCE [LARGE SCALE GENOMIC DNA]</scope>
    <source>
        <strain evidence="6">DSM 21679 / JCM 13881 / BCRC 17597 / SA1</strain>
    </source>
</reference>
<evidence type="ECO:0000313" key="6">
    <source>
        <dbReference type="Proteomes" id="UP000000466"/>
    </source>
</evidence>
<dbReference type="PANTHER" id="PTHR37299:SF1">
    <property type="entry name" value="STAGE 0 SPORULATION PROTEIN A HOMOLOG"/>
    <property type="match status" value="1"/>
</dbReference>
<dbReference type="CDD" id="cd17532">
    <property type="entry name" value="REC_LytTR_AlgR-like"/>
    <property type="match status" value="1"/>
</dbReference>
<dbReference type="SMART" id="SM00448">
    <property type="entry name" value="REC"/>
    <property type="match status" value="1"/>
</dbReference>
<dbReference type="Gene3D" id="3.40.50.2300">
    <property type="match status" value="1"/>
</dbReference>
<evidence type="ECO:0000259" key="3">
    <source>
        <dbReference type="PROSITE" id="PS50110"/>
    </source>
</evidence>
<keyword evidence="2" id="KW-0597">Phosphoprotein</keyword>
<protein>
    <submittedName>
        <fullName evidence="5">Response regulator receiver domain-containing protein</fullName>
    </submittedName>
</protein>
<evidence type="ECO:0000259" key="4">
    <source>
        <dbReference type="PROSITE" id="PS50930"/>
    </source>
</evidence>
<dbReference type="InterPro" id="IPR011006">
    <property type="entry name" value="CheY-like_superfamily"/>
</dbReference>
<dbReference type="KEGG" id="saga:M5M_06735"/>
<dbReference type="Proteomes" id="UP000000466">
    <property type="component" value="Chromosome"/>
</dbReference>
<dbReference type="EMBL" id="CP003746">
    <property type="protein sequence ID" value="AFU98542.1"/>
    <property type="molecule type" value="Genomic_DNA"/>
</dbReference>
<evidence type="ECO:0000313" key="5">
    <source>
        <dbReference type="EMBL" id="AFU98542.1"/>
    </source>
</evidence>
<dbReference type="InterPro" id="IPR046947">
    <property type="entry name" value="LytR-like"/>
</dbReference>
<gene>
    <name evidence="5" type="ordered locus">M5M_06735</name>
</gene>
<dbReference type="AlphaFoldDB" id="K4KX73"/>
<dbReference type="STRING" id="1117647.M5M_06735"/>
<dbReference type="Pfam" id="PF04397">
    <property type="entry name" value="LytTR"/>
    <property type="match status" value="1"/>
</dbReference>
<dbReference type="FunFam" id="3.40.50.2300:FF:000051">
    <property type="entry name" value="Two-component response regulator yehT"/>
    <property type="match status" value="1"/>
</dbReference>
<dbReference type="Gene3D" id="2.40.50.1020">
    <property type="entry name" value="LytTr DNA-binding domain"/>
    <property type="match status" value="1"/>
</dbReference>
<dbReference type="GO" id="GO:0003677">
    <property type="term" value="F:DNA binding"/>
    <property type="evidence" value="ECO:0007669"/>
    <property type="project" value="InterPro"/>
</dbReference>
<feature type="domain" description="HTH LytTR-type" evidence="4">
    <location>
        <begin position="148"/>
        <end position="250"/>
    </location>
</feature>
<dbReference type="InterPro" id="IPR007492">
    <property type="entry name" value="LytTR_DNA-bd_dom"/>
</dbReference>
<dbReference type="InterPro" id="IPR001789">
    <property type="entry name" value="Sig_transdc_resp-reg_receiver"/>
</dbReference>
<organism evidence="5 6">
    <name type="scientific">Simiduia agarivorans (strain DSM 21679 / JCM 13881 / BCRC 17597 / SA1)</name>
    <dbReference type="NCBI Taxonomy" id="1117647"/>
    <lineage>
        <taxon>Bacteria</taxon>
        <taxon>Pseudomonadati</taxon>
        <taxon>Pseudomonadota</taxon>
        <taxon>Gammaproteobacteria</taxon>
        <taxon>Cellvibrionales</taxon>
        <taxon>Cellvibrionaceae</taxon>
        <taxon>Simiduia</taxon>
    </lineage>
</organism>
<evidence type="ECO:0000256" key="1">
    <source>
        <dbReference type="ARBA" id="ARBA00023012"/>
    </source>
</evidence>
<dbReference type="RefSeq" id="WP_015046715.1">
    <property type="nucleotide sequence ID" value="NC_018868.3"/>
</dbReference>
<feature type="modified residue" description="4-aspartylphosphate" evidence="2">
    <location>
        <position position="57"/>
    </location>
</feature>
<dbReference type="OrthoDB" id="236568at2"/>
<sequence>MTTPITTLIVDDEQHARTALKNLLSRHPAIDIVAECENGKDAVKAVNEREPALVFLDIQMPKLDGFEVLELLGDKAPLVVFVTAHDDYAIQAFENNALDYLLKPVSPERLAETVARASQRLADHQPQQREQQAMLTDIRRQQGHLSRILVRDKGDVHVIPAADIIAIEAADDYVVIHTPAGNHIKQERLGRLEESLDPQQFCRIHRSCLINLDFLSNIETEGKDTRFAHLKSGQSFAISRSGYSKLLERL</sequence>
<keyword evidence="1" id="KW-0902">Two-component regulatory system</keyword>
<dbReference type="HOGENOM" id="CLU_000445_14_1_6"/>
<evidence type="ECO:0000256" key="2">
    <source>
        <dbReference type="PROSITE-ProRule" id="PRU00169"/>
    </source>
</evidence>
<dbReference type="PROSITE" id="PS50110">
    <property type="entry name" value="RESPONSE_REGULATORY"/>
    <property type="match status" value="1"/>
</dbReference>
<keyword evidence="6" id="KW-1185">Reference proteome</keyword>
<dbReference type="eggNOG" id="COG3279">
    <property type="taxonomic scope" value="Bacteria"/>
</dbReference>
<accession>K4KX73</accession>
<proteinExistence type="predicted"/>
<dbReference type="SMART" id="SM00850">
    <property type="entry name" value="LytTR"/>
    <property type="match status" value="1"/>
</dbReference>
<dbReference type="GO" id="GO:0000156">
    <property type="term" value="F:phosphorelay response regulator activity"/>
    <property type="evidence" value="ECO:0007669"/>
    <property type="project" value="InterPro"/>
</dbReference>